<feature type="transmembrane region" description="Helical" evidence="1">
    <location>
        <begin position="71"/>
        <end position="89"/>
    </location>
</feature>
<evidence type="ECO:0000313" key="3">
    <source>
        <dbReference type="Proteomes" id="UP000829196"/>
    </source>
</evidence>
<protein>
    <submittedName>
        <fullName evidence="2">Uncharacterized protein</fullName>
    </submittedName>
</protein>
<feature type="transmembrane region" description="Helical" evidence="1">
    <location>
        <begin position="101"/>
        <end position="121"/>
    </location>
</feature>
<keyword evidence="3" id="KW-1185">Reference proteome</keyword>
<reference evidence="2" key="1">
    <citation type="journal article" date="2022" name="Front. Genet.">
        <title>Chromosome-Scale Assembly of the Dendrobium nobile Genome Provides Insights Into the Molecular Mechanism of the Biosynthesis of the Medicinal Active Ingredient of Dendrobium.</title>
        <authorList>
            <person name="Xu Q."/>
            <person name="Niu S.-C."/>
            <person name="Li K.-L."/>
            <person name="Zheng P.-J."/>
            <person name="Zhang X.-J."/>
            <person name="Jia Y."/>
            <person name="Liu Y."/>
            <person name="Niu Y.-X."/>
            <person name="Yu L.-H."/>
            <person name="Chen D.-F."/>
            <person name="Zhang G.-Q."/>
        </authorList>
    </citation>
    <scope>NUCLEOTIDE SEQUENCE</scope>
    <source>
        <tissue evidence="2">Leaf</tissue>
    </source>
</reference>
<keyword evidence="1" id="KW-0472">Membrane</keyword>
<feature type="transmembrane region" description="Helical" evidence="1">
    <location>
        <begin position="42"/>
        <end position="59"/>
    </location>
</feature>
<evidence type="ECO:0000256" key="1">
    <source>
        <dbReference type="SAM" id="Phobius"/>
    </source>
</evidence>
<accession>A0A8T3AMU4</accession>
<keyword evidence="1" id="KW-1133">Transmembrane helix</keyword>
<proteinExistence type="predicted"/>
<sequence length="161" mass="17704">MQEKEVQGSSGTCLNKCTVLYSSPPRCRRRTRFPSHHARENHAAFIALFWLHLFGIYVEENMSPSGSMKDMEFFSIGALEAVTFMFFLGNFDCGEADSWSLVVGVGDIASSTLFCLSMMVVDGCIEVSEDTTLDWSLLASKDVQNGSFDVLAAAFLVAFVG</sequence>
<dbReference type="AlphaFoldDB" id="A0A8T3AMU4"/>
<name>A0A8T3AMU4_DENNO</name>
<comment type="caution">
    <text evidence="2">The sequence shown here is derived from an EMBL/GenBank/DDBJ whole genome shotgun (WGS) entry which is preliminary data.</text>
</comment>
<keyword evidence="1" id="KW-0812">Transmembrane</keyword>
<evidence type="ECO:0000313" key="2">
    <source>
        <dbReference type="EMBL" id="KAI0497112.1"/>
    </source>
</evidence>
<dbReference type="EMBL" id="JAGYWB010000016">
    <property type="protein sequence ID" value="KAI0497112.1"/>
    <property type="molecule type" value="Genomic_DNA"/>
</dbReference>
<gene>
    <name evidence="2" type="ORF">KFK09_023440</name>
</gene>
<dbReference type="Proteomes" id="UP000829196">
    <property type="component" value="Unassembled WGS sequence"/>
</dbReference>
<organism evidence="2 3">
    <name type="scientific">Dendrobium nobile</name>
    <name type="common">Orchid</name>
    <dbReference type="NCBI Taxonomy" id="94219"/>
    <lineage>
        <taxon>Eukaryota</taxon>
        <taxon>Viridiplantae</taxon>
        <taxon>Streptophyta</taxon>
        <taxon>Embryophyta</taxon>
        <taxon>Tracheophyta</taxon>
        <taxon>Spermatophyta</taxon>
        <taxon>Magnoliopsida</taxon>
        <taxon>Liliopsida</taxon>
        <taxon>Asparagales</taxon>
        <taxon>Orchidaceae</taxon>
        <taxon>Epidendroideae</taxon>
        <taxon>Malaxideae</taxon>
        <taxon>Dendrobiinae</taxon>
        <taxon>Dendrobium</taxon>
    </lineage>
</organism>